<dbReference type="InParanoid" id="G9ETP3"/>
<proteinExistence type="predicted"/>
<keyword evidence="3" id="KW-1185">Reference proteome</keyword>
<dbReference type="AlphaFoldDB" id="G9ETP3"/>
<dbReference type="EMBL" id="JH413848">
    <property type="protein sequence ID" value="EHL29244.1"/>
    <property type="molecule type" value="Genomic_DNA"/>
</dbReference>
<reference evidence="2 3" key="1">
    <citation type="journal article" date="2011" name="BMC Genomics">
        <title>Insight into cross-talk between intra-amoebal pathogens.</title>
        <authorList>
            <person name="Gimenez G."/>
            <person name="Bertelli C."/>
            <person name="Moliner C."/>
            <person name="Robert C."/>
            <person name="Raoult D."/>
            <person name="Fournier P.E."/>
            <person name="Greub G."/>
        </authorList>
    </citation>
    <scope>NUCLEOTIDE SEQUENCE [LARGE SCALE GENOMIC DNA]</scope>
    <source>
        <strain evidence="2 3">LLAP12</strain>
    </source>
</reference>
<accession>G9ETP3</accession>
<gene>
    <name evidence="2" type="ORF">LDG_8678</name>
</gene>
<name>G9ETP3_9GAMM</name>
<dbReference type="InterPro" id="IPR021255">
    <property type="entry name" value="DUF2807"/>
</dbReference>
<dbReference type="HOGENOM" id="CLU_870955_0_0_6"/>
<feature type="domain" description="Putative auto-transporter adhesin head GIN" evidence="1">
    <location>
        <begin position="39"/>
        <end position="182"/>
    </location>
</feature>
<dbReference type="Gene3D" id="2.160.20.120">
    <property type="match status" value="2"/>
</dbReference>
<dbReference type="Pfam" id="PF10988">
    <property type="entry name" value="DUF2807"/>
    <property type="match status" value="1"/>
</dbReference>
<dbReference type="Proteomes" id="UP000002770">
    <property type="component" value="Unassembled WGS sequence"/>
</dbReference>
<evidence type="ECO:0000259" key="1">
    <source>
        <dbReference type="Pfam" id="PF10988"/>
    </source>
</evidence>
<sequence>MILIAFFLASCVHHGAKKSPVSATPLSYHSTTQYKQLTAFNRIEAQGQINVTLHTGYRKPQVVLKGDPRDLQQVKAVVVQNTLYLSIGGGYPQHGAIHADIQTHYLSGFSYKGAGLVNGSQIHSSALDLVLVNKGTTQLGGSIGLRRLDIAGNGVTEISGINTPALQIYLQGSPKVQLSGVATVTNLMIDGNVWFSLYWVKSEELKVRANNKARIQLAGVVKRLDLELWGHANFKGRYLRVQRSFVKTHGHAVAEISSVNHQSTLASDVSDIYYYNLPNTREDFMAYDGSVLDMREWDRINLRDFDRYNKQFP</sequence>
<dbReference type="STRING" id="658187.LDG_8678"/>
<organism evidence="2 3">
    <name type="scientific">Legionella drancourtii LLAP12</name>
    <dbReference type="NCBI Taxonomy" id="658187"/>
    <lineage>
        <taxon>Bacteria</taxon>
        <taxon>Pseudomonadati</taxon>
        <taxon>Pseudomonadota</taxon>
        <taxon>Gammaproteobacteria</taxon>
        <taxon>Legionellales</taxon>
        <taxon>Legionellaceae</taxon>
        <taxon>Legionella</taxon>
    </lineage>
</organism>
<protein>
    <recommendedName>
        <fullName evidence="1">Putative auto-transporter adhesin head GIN domain-containing protein</fullName>
    </recommendedName>
</protein>
<evidence type="ECO:0000313" key="2">
    <source>
        <dbReference type="EMBL" id="EHL29244.1"/>
    </source>
</evidence>
<evidence type="ECO:0000313" key="3">
    <source>
        <dbReference type="Proteomes" id="UP000002770"/>
    </source>
</evidence>
<dbReference type="eggNOG" id="ENOG502ZUM7">
    <property type="taxonomic scope" value="Bacteria"/>
</dbReference>